<dbReference type="InterPro" id="IPR051218">
    <property type="entry name" value="Sec_MonoDiacylglyc_Lipase"/>
</dbReference>
<dbReference type="PANTHER" id="PTHR45856">
    <property type="entry name" value="ALPHA/BETA-HYDROLASES SUPERFAMILY PROTEIN"/>
    <property type="match status" value="1"/>
</dbReference>
<proteinExistence type="predicted"/>
<evidence type="ECO:0000259" key="1">
    <source>
        <dbReference type="Pfam" id="PF01764"/>
    </source>
</evidence>
<sequence length="433" mass="49997">MDIPLISHICSVLSRLSYMNNTNFLHNYIEIFKIPEFKSQLHKINTCSIENIFEPKINNISIVNKKINTITKTRHTNNNDFDSSNIKYISISTSNYSSVYIIADKLTNSIFISFRGTYSVKSALSYLKLTSIEPYKPNKNSNNGILLGIFKIVGEIYYTICESIYFLSKDFLKSNNYKLFTTGHSLGGGCAQIFSYLLVKNKPSLKITCVTFGGPRTMNKSLITKYNNYIENKVIMFRRYVTNGDPIPLLPFTTKSGNNSYYHTDDDNEKMSFTSLSCKNVFKTNKVFCNLRNKTQKIKPNPKYHSIYLGVYYKGAGEDLFKTTKEIVRHNGDTVCKINVGGNNESYKAVFFLLDDLKMKTPVHKFFNKTIKKIKKIFTTDYKHQDIYMNREIFNNLIKNSVILEKDNLNPTKFDKLVKIEHTSRHSELYTIV</sequence>
<organism evidence="2">
    <name type="scientific">viral metagenome</name>
    <dbReference type="NCBI Taxonomy" id="1070528"/>
    <lineage>
        <taxon>unclassified sequences</taxon>
        <taxon>metagenomes</taxon>
        <taxon>organismal metagenomes</taxon>
    </lineage>
</organism>
<reference evidence="2" key="1">
    <citation type="journal article" date="2020" name="Nature">
        <title>Giant virus diversity and host interactions through global metagenomics.</title>
        <authorList>
            <person name="Schulz F."/>
            <person name="Roux S."/>
            <person name="Paez-Espino D."/>
            <person name="Jungbluth S."/>
            <person name="Walsh D.A."/>
            <person name="Denef V.J."/>
            <person name="McMahon K.D."/>
            <person name="Konstantinidis K.T."/>
            <person name="Eloe-Fadrosh E.A."/>
            <person name="Kyrpides N.C."/>
            <person name="Woyke T."/>
        </authorList>
    </citation>
    <scope>NUCLEOTIDE SEQUENCE</scope>
    <source>
        <strain evidence="2">GVMAG-M-3300023184-86</strain>
    </source>
</reference>
<dbReference type="CDD" id="cd00519">
    <property type="entry name" value="Lipase_3"/>
    <property type="match status" value="1"/>
</dbReference>
<protein>
    <recommendedName>
        <fullName evidence="1">Fungal lipase-type domain-containing protein</fullName>
    </recommendedName>
</protein>
<dbReference type="InterPro" id="IPR002921">
    <property type="entry name" value="Fungal_lipase-type"/>
</dbReference>
<dbReference type="InterPro" id="IPR029058">
    <property type="entry name" value="AB_hydrolase_fold"/>
</dbReference>
<dbReference type="EMBL" id="MN740169">
    <property type="protein sequence ID" value="QHT91765.1"/>
    <property type="molecule type" value="Genomic_DNA"/>
</dbReference>
<dbReference type="Gene3D" id="3.40.50.1820">
    <property type="entry name" value="alpha/beta hydrolase"/>
    <property type="match status" value="1"/>
</dbReference>
<dbReference type="AlphaFoldDB" id="A0A6C0IGX9"/>
<evidence type="ECO:0000313" key="2">
    <source>
        <dbReference type="EMBL" id="QHT91765.1"/>
    </source>
</evidence>
<feature type="domain" description="Fungal lipase-type" evidence="1">
    <location>
        <begin position="111"/>
        <end position="253"/>
    </location>
</feature>
<dbReference type="Pfam" id="PF01764">
    <property type="entry name" value="Lipase_3"/>
    <property type="match status" value="1"/>
</dbReference>
<dbReference type="PANTHER" id="PTHR45856:SF24">
    <property type="entry name" value="FUNGAL LIPASE-LIKE DOMAIN-CONTAINING PROTEIN"/>
    <property type="match status" value="1"/>
</dbReference>
<dbReference type="GO" id="GO:0006629">
    <property type="term" value="P:lipid metabolic process"/>
    <property type="evidence" value="ECO:0007669"/>
    <property type="project" value="InterPro"/>
</dbReference>
<dbReference type="SUPFAM" id="SSF53474">
    <property type="entry name" value="alpha/beta-Hydrolases"/>
    <property type="match status" value="1"/>
</dbReference>
<name>A0A6C0IGX9_9ZZZZ</name>
<accession>A0A6C0IGX9</accession>